<dbReference type="GO" id="GO:0005737">
    <property type="term" value="C:cytoplasm"/>
    <property type="evidence" value="ECO:0007669"/>
    <property type="project" value="TreeGrafter"/>
</dbReference>
<evidence type="ECO:0000256" key="2">
    <source>
        <dbReference type="ARBA" id="ARBA00022679"/>
    </source>
</evidence>
<dbReference type="PANTHER" id="PTHR21367:SF1">
    <property type="entry name" value="ARGINYL-TRNA--PROTEIN TRANSFERASE 1"/>
    <property type="match status" value="1"/>
</dbReference>
<dbReference type="SUPFAM" id="SSF55729">
    <property type="entry name" value="Acyl-CoA N-acyltransferases (Nat)"/>
    <property type="match status" value="1"/>
</dbReference>
<dbReference type="AlphaFoldDB" id="A0A9Q8L6V3"/>
<dbReference type="Pfam" id="PF04377">
    <property type="entry name" value="ATE_C"/>
    <property type="match status" value="1"/>
</dbReference>
<dbReference type="InterPro" id="IPR007471">
    <property type="entry name" value="N-end_Aminoacyl_Trfase_N"/>
</dbReference>
<dbReference type="PIRSF" id="PIRSF037207">
    <property type="entry name" value="ATE1_euk"/>
    <property type="match status" value="1"/>
</dbReference>
<gene>
    <name evidence="8" type="ORF">CLAFUR5_00747</name>
</gene>
<keyword evidence="9" id="KW-1185">Reference proteome</keyword>
<dbReference type="EC" id="2.3.2.8" evidence="5"/>
<keyword evidence="4 5" id="KW-0012">Acyltransferase</keyword>
<evidence type="ECO:0000313" key="9">
    <source>
        <dbReference type="Proteomes" id="UP000756132"/>
    </source>
</evidence>
<keyword evidence="3 5" id="KW-0833">Ubl conjugation pathway</keyword>
<reference evidence="8" key="1">
    <citation type="submission" date="2021-12" db="EMBL/GenBank/DDBJ databases">
        <authorList>
            <person name="Zaccaron A."/>
            <person name="Stergiopoulos I."/>
        </authorList>
    </citation>
    <scope>NUCLEOTIDE SEQUENCE</scope>
    <source>
        <strain evidence="8">Race5_Kim</strain>
    </source>
</reference>
<organism evidence="8 9">
    <name type="scientific">Passalora fulva</name>
    <name type="common">Tomato leaf mold</name>
    <name type="synonym">Cladosporium fulvum</name>
    <dbReference type="NCBI Taxonomy" id="5499"/>
    <lineage>
        <taxon>Eukaryota</taxon>
        <taxon>Fungi</taxon>
        <taxon>Dikarya</taxon>
        <taxon>Ascomycota</taxon>
        <taxon>Pezizomycotina</taxon>
        <taxon>Dothideomycetes</taxon>
        <taxon>Dothideomycetidae</taxon>
        <taxon>Mycosphaerellales</taxon>
        <taxon>Mycosphaerellaceae</taxon>
        <taxon>Fulvia</taxon>
    </lineage>
</organism>
<dbReference type="KEGG" id="ffu:CLAFUR5_00747"/>
<dbReference type="OrthoDB" id="74183at2759"/>
<dbReference type="GeneID" id="71980625"/>
<evidence type="ECO:0000313" key="8">
    <source>
        <dbReference type="EMBL" id="UJO11814.1"/>
    </source>
</evidence>
<comment type="similarity">
    <text evidence="1 5">Belongs to the R-transferase family.</text>
</comment>
<feature type="domain" description="N-end rule aminoacyl transferase C-terminal" evidence="7">
    <location>
        <begin position="193"/>
        <end position="325"/>
    </location>
</feature>
<dbReference type="Proteomes" id="UP000756132">
    <property type="component" value="Chromosome 1"/>
</dbReference>
<dbReference type="InterPro" id="IPR016181">
    <property type="entry name" value="Acyl_CoA_acyltransferase"/>
</dbReference>
<evidence type="ECO:0000259" key="6">
    <source>
        <dbReference type="Pfam" id="PF04376"/>
    </source>
</evidence>
<dbReference type="EMBL" id="CP090163">
    <property type="protein sequence ID" value="UJO11814.1"/>
    <property type="molecule type" value="Genomic_DNA"/>
</dbReference>
<evidence type="ECO:0000256" key="4">
    <source>
        <dbReference type="ARBA" id="ARBA00023315"/>
    </source>
</evidence>
<keyword evidence="2 5" id="KW-0808">Transferase</keyword>
<dbReference type="Pfam" id="PF04376">
    <property type="entry name" value="ATE_N"/>
    <property type="match status" value="1"/>
</dbReference>
<protein>
    <recommendedName>
        <fullName evidence="5">Arginyl-tRNA--protein transferase 1</fullName>
        <shortName evidence="5">Arginyltransferase 1</shortName>
        <shortName evidence="5">R-transferase 1</shortName>
        <ecNumber evidence="5">2.3.2.8</ecNumber>
    </recommendedName>
    <alternativeName>
        <fullName evidence="5">Arginine-tRNA--protein transferase 1</fullName>
    </alternativeName>
</protein>
<dbReference type="InterPro" id="IPR030700">
    <property type="entry name" value="N-end_Aminoacyl_Trfase"/>
</dbReference>
<dbReference type="RefSeq" id="XP_047756180.1">
    <property type="nucleotide sequence ID" value="XM_047899895.1"/>
</dbReference>
<dbReference type="PANTHER" id="PTHR21367">
    <property type="entry name" value="ARGININE-TRNA-PROTEIN TRANSFERASE 1"/>
    <property type="match status" value="1"/>
</dbReference>
<name>A0A9Q8L6V3_PASFU</name>
<proteinExistence type="inferred from homology"/>
<evidence type="ECO:0000256" key="1">
    <source>
        <dbReference type="ARBA" id="ARBA00009991"/>
    </source>
</evidence>
<comment type="function">
    <text evidence="5">Involved in the post-translational conjugation of arginine to the N-terminal aspartate or glutamate of a protein. This arginylation is required for degradation of the protein via the ubiquitin pathway.</text>
</comment>
<dbReference type="InterPro" id="IPR007472">
    <property type="entry name" value="N-end_Aminoacyl_Trfase_C"/>
</dbReference>
<reference evidence="8" key="2">
    <citation type="journal article" date="2022" name="Microb. Genom.">
        <title>A chromosome-scale genome assembly of the tomato pathogen Cladosporium fulvum reveals a compartmentalized genome architecture and the presence of a dispensable chromosome.</title>
        <authorList>
            <person name="Zaccaron A.Z."/>
            <person name="Chen L.H."/>
            <person name="Samaras A."/>
            <person name="Stergiopoulos I."/>
        </authorList>
    </citation>
    <scope>NUCLEOTIDE SEQUENCE</scope>
    <source>
        <strain evidence="8">Race5_Kim</strain>
    </source>
</reference>
<comment type="catalytic activity">
    <reaction evidence="5">
        <text>an N-terminal L-alpha-aminoacyl-[protein] + L-arginyl-tRNA(Arg) = an N-terminal L-arginyl-L-aminoacyl-[protein] + tRNA(Arg) + H(+)</text>
        <dbReference type="Rhea" id="RHEA:10208"/>
        <dbReference type="Rhea" id="RHEA-COMP:9658"/>
        <dbReference type="Rhea" id="RHEA-COMP:9673"/>
        <dbReference type="Rhea" id="RHEA-COMP:10636"/>
        <dbReference type="Rhea" id="RHEA-COMP:10638"/>
        <dbReference type="ChEBI" id="CHEBI:15378"/>
        <dbReference type="ChEBI" id="CHEBI:78442"/>
        <dbReference type="ChEBI" id="CHEBI:78513"/>
        <dbReference type="ChEBI" id="CHEBI:78597"/>
        <dbReference type="ChEBI" id="CHEBI:83562"/>
        <dbReference type="EC" id="2.3.2.8"/>
    </reaction>
</comment>
<evidence type="ECO:0000256" key="3">
    <source>
        <dbReference type="ARBA" id="ARBA00022786"/>
    </source>
</evidence>
<evidence type="ECO:0000259" key="7">
    <source>
        <dbReference type="Pfam" id="PF04377"/>
    </source>
</evidence>
<feature type="domain" description="N-end aminoacyl transferase N-terminal" evidence="6">
    <location>
        <begin position="43"/>
        <end position="121"/>
    </location>
</feature>
<accession>A0A9Q8L6V3</accession>
<sequence length="459" mass="52469">MFIVTALASTSQLASMQNSNSDSSSSPDPARLSLLTPIGYQSSDCGYCKSEESSQRTPDSRASYYARAKVLGPEHYQKLMDRGWRRSGTLIYLPDASRSCCPHYTIKLPASEFRPSRDQRQALHRWNKFVLGEKYIKEVEKQFPKTKEEKKRLKDTFDLEQVVHESGRPNLRPSIEPDHRFEVTLEPDKFTEEKFGLFENYQRHVHHEEDGDITASGFKRFLCSSPVSRQTDSDGKKLGSFHQCYRLDGRLIAMAVLDLLPHAVSGVYFIYHSDFEKWSFGKLSALREACLALEQGYQYYYMGYYIHGCKKMRYKGDYKPQYVLDYDSLQWDPLNDDMKFLMEHSKYASMSRHRLKEAGSLPDEEDKPMHPTPTEAMQSGLSLLQLGMPGVLTLDQLHQEVELDHMKVHLGRGSVHEIQNISTWDSGSDLDQSSLRGIFAELAAVLGPDVAKEAIIDFG</sequence>
<dbReference type="InterPro" id="IPR017137">
    <property type="entry name" value="Arg-tRNA-P_Trfase_1_euk"/>
</dbReference>
<dbReference type="GO" id="GO:0004057">
    <property type="term" value="F:arginyl-tRNA--protein transferase activity"/>
    <property type="evidence" value="ECO:0007669"/>
    <property type="project" value="UniProtKB-EC"/>
</dbReference>
<evidence type="ECO:0000256" key="5">
    <source>
        <dbReference type="PIRNR" id="PIRNR037207"/>
    </source>
</evidence>